<keyword evidence="2" id="KW-0732">Signal</keyword>
<dbReference type="EMBL" id="JBICYV010000010">
    <property type="protein sequence ID" value="MFG3013023.1"/>
    <property type="molecule type" value="Genomic_DNA"/>
</dbReference>
<feature type="region of interest" description="Disordered" evidence="1">
    <location>
        <begin position="60"/>
        <end position="82"/>
    </location>
</feature>
<keyword evidence="4" id="KW-1185">Reference proteome</keyword>
<dbReference type="PROSITE" id="PS51257">
    <property type="entry name" value="PROKAR_LIPOPROTEIN"/>
    <property type="match status" value="1"/>
</dbReference>
<evidence type="ECO:0000313" key="4">
    <source>
        <dbReference type="Proteomes" id="UP001604267"/>
    </source>
</evidence>
<feature type="signal peptide" evidence="2">
    <location>
        <begin position="1"/>
        <end position="20"/>
    </location>
</feature>
<evidence type="ECO:0000313" key="3">
    <source>
        <dbReference type="EMBL" id="MFG3013023.1"/>
    </source>
</evidence>
<proteinExistence type="predicted"/>
<dbReference type="InterPro" id="IPR046248">
    <property type="entry name" value="DUF6281"/>
</dbReference>
<organism evidence="3 4">
    <name type="scientific">Streptomyces cinerochromogenes</name>
    <dbReference type="NCBI Taxonomy" id="66422"/>
    <lineage>
        <taxon>Bacteria</taxon>
        <taxon>Bacillati</taxon>
        <taxon>Actinomycetota</taxon>
        <taxon>Actinomycetes</taxon>
        <taxon>Kitasatosporales</taxon>
        <taxon>Streptomycetaceae</taxon>
        <taxon>Streptomyces</taxon>
    </lineage>
</organism>
<dbReference type="Pfam" id="PF19797">
    <property type="entry name" value="DUF6281"/>
    <property type="match status" value="1"/>
</dbReference>
<dbReference type="Proteomes" id="UP001604267">
    <property type="component" value="Unassembled WGS sequence"/>
</dbReference>
<name>A0ABW7B788_9ACTN</name>
<accession>A0ABW7B788</accession>
<dbReference type="RefSeq" id="WP_392819117.1">
    <property type="nucleotide sequence ID" value="NZ_JBICYV010000010.1"/>
</dbReference>
<feature type="chain" id="PRO_5046834495" evidence="2">
    <location>
        <begin position="21"/>
        <end position="130"/>
    </location>
</feature>
<sequence>MSLAGRGVRVLLMAAMVASAAACTSGSDTSDETASCAYQVTYKGRTYRDVANVDFTVGDKLGTATKPPCDDTGGQDEDPEPATTRTAYAVNGISPEVAIAVGSTPDDAMFVAVYSDNKLPPEVRKLIKAS</sequence>
<protein>
    <submittedName>
        <fullName evidence="3">DUF6281 family protein</fullName>
    </submittedName>
</protein>
<evidence type="ECO:0000256" key="1">
    <source>
        <dbReference type="SAM" id="MobiDB-lite"/>
    </source>
</evidence>
<comment type="caution">
    <text evidence="3">The sequence shown here is derived from an EMBL/GenBank/DDBJ whole genome shotgun (WGS) entry which is preliminary data.</text>
</comment>
<gene>
    <name evidence="3" type="ORF">ACGFZB_21660</name>
</gene>
<reference evidence="3 4" key="1">
    <citation type="submission" date="2024-10" db="EMBL/GenBank/DDBJ databases">
        <title>The Natural Products Discovery Center: Release of the First 8490 Sequenced Strains for Exploring Actinobacteria Biosynthetic Diversity.</title>
        <authorList>
            <person name="Kalkreuter E."/>
            <person name="Kautsar S.A."/>
            <person name="Yang D."/>
            <person name="Bader C.D."/>
            <person name="Teijaro C.N."/>
            <person name="Fluegel L."/>
            <person name="Davis C.M."/>
            <person name="Simpson J.R."/>
            <person name="Lauterbach L."/>
            <person name="Steele A.D."/>
            <person name="Gui C."/>
            <person name="Meng S."/>
            <person name="Li G."/>
            <person name="Viehrig K."/>
            <person name="Ye F."/>
            <person name="Su P."/>
            <person name="Kiefer A.F."/>
            <person name="Nichols A."/>
            <person name="Cepeda A.J."/>
            <person name="Yan W."/>
            <person name="Fan B."/>
            <person name="Jiang Y."/>
            <person name="Adhikari A."/>
            <person name="Zheng C.-J."/>
            <person name="Schuster L."/>
            <person name="Cowan T.M."/>
            <person name="Smanski M.J."/>
            <person name="Chevrette M.G."/>
            <person name="De Carvalho L.P.S."/>
            <person name="Shen B."/>
        </authorList>
    </citation>
    <scope>NUCLEOTIDE SEQUENCE [LARGE SCALE GENOMIC DNA]</scope>
    <source>
        <strain evidence="3 4">NPDC048320</strain>
    </source>
</reference>
<evidence type="ECO:0000256" key="2">
    <source>
        <dbReference type="SAM" id="SignalP"/>
    </source>
</evidence>